<dbReference type="GO" id="GO:0046872">
    <property type="term" value="F:metal ion binding"/>
    <property type="evidence" value="ECO:0007669"/>
    <property type="project" value="UniProtKB-KW"/>
</dbReference>
<evidence type="ECO:0000256" key="1">
    <source>
        <dbReference type="ARBA" id="ARBA00022485"/>
    </source>
</evidence>
<dbReference type="EMBL" id="CP020330">
    <property type="protein sequence ID" value="AQZ49855.1"/>
    <property type="molecule type" value="Genomic_DNA"/>
</dbReference>
<dbReference type="STRING" id="1122214.Mame_00472"/>
<protein>
    <submittedName>
        <fullName evidence="6">Ribulose-1,5-biphosphate synthetase</fullName>
    </submittedName>
</protein>
<keyword evidence="1" id="KW-0004">4Fe-4S</keyword>
<dbReference type="PANTHER" id="PTHR43498">
    <property type="entry name" value="FERREDOXIN:COB-COM HETERODISULFIDE REDUCTASE SUBUNIT A"/>
    <property type="match status" value="1"/>
</dbReference>
<proteinExistence type="predicted"/>
<dbReference type="OrthoDB" id="9777740at2"/>
<gene>
    <name evidence="6" type="ORF">Mame_00472</name>
</gene>
<dbReference type="Pfam" id="PF12831">
    <property type="entry name" value="FAD_oxidored"/>
    <property type="match status" value="1"/>
</dbReference>
<evidence type="ECO:0000256" key="5">
    <source>
        <dbReference type="ARBA" id="ARBA00023014"/>
    </source>
</evidence>
<dbReference type="Gene3D" id="3.50.50.60">
    <property type="entry name" value="FAD/NAD(P)-binding domain"/>
    <property type="match status" value="1"/>
</dbReference>
<dbReference type="eggNOG" id="COG0644">
    <property type="taxonomic scope" value="Bacteria"/>
</dbReference>
<dbReference type="GO" id="GO:0016491">
    <property type="term" value="F:oxidoreductase activity"/>
    <property type="evidence" value="ECO:0007669"/>
    <property type="project" value="UniProtKB-KW"/>
</dbReference>
<organism evidence="6 7">
    <name type="scientific">Martelella mediterranea DSM 17316</name>
    <dbReference type="NCBI Taxonomy" id="1122214"/>
    <lineage>
        <taxon>Bacteria</taxon>
        <taxon>Pseudomonadati</taxon>
        <taxon>Pseudomonadota</taxon>
        <taxon>Alphaproteobacteria</taxon>
        <taxon>Hyphomicrobiales</taxon>
        <taxon>Aurantimonadaceae</taxon>
        <taxon>Martelella</taxon>
    </lineage>
</organism>
<dbReference type="KEGG" id="mmed:Mame_00472"/>
<keyword evidence="4" id="KW-0408">Iron</keyword>
<dbReference type="PANTHER" id="PTHR43498:SF1">
    <property type="entry name" value="COB--COM HETERODISULFIDE REDUCTASE IRON-SULFUR SUBUNIT A"/>
    <property type="match status" value="1"/>
</dbReference>
<dbReference type="RefSeq" id="WP_155122006.1">
    <property type="nucleotide sequence ID" value="NZ_AQWH01000035.1"/>
</dbReference>
<keyword evidence="2" id="KW-0479">Metal-binding</keyword>
<reference evidence="6 7" key="1">
    <citation type="submission" date="2017-03" db="EMBL/GenBank/DDBJ databases">
        <title>Foreign affairs: Plasmid Transfer between Roseobacters and Rhizobia.</title>
        <authorList>
            <person name="Bartling P."/>
            <person name="Bunk B."/>
            <person name="Overmann J."/>
            <person name="Brinkmann H."/>
            <person name="Petersen J."/>
        </authorList>
    </citation>
    <scope>NUCLEOTIDE SEQUENCE [LARGE SCALE GENOMIC DNA]</scope>
    <source>
        <strain evidence="6 7">MACL11</strain>
    </source>
</reference>
<accession>A0A1U9YWN3</accession>
<dbReference type="GO" id="GO:0051539">
    <property type="term" value="F:4 iron, 4 sulfur cluster binding"/>
    <property type="evidence" value="ECO:0007669"/>
    <property type="project" value="UniProtKB-KW"/>
</dbReference>
<evidence type="ECO:0000256" key="4">
    <source>
        <dbReference type="ARBA" id="ARBA00023004"/>
    </source>
</evidence>
<evidence type="ECO:0000256" key="2">
    <source>
        <dbReference type="ARBA" id="ARBA00022723"/>
    </source>
</evidence>
<evidence type="ECO:0000313" key="6">
    <source>
        <dbReference type="EMBL" id="AQZ49855.1"/>
    </source>
</evidence>
<dbReference type="Proteomes" id="UP000191135">
    <property type="component" value="Chromosome"/>
</dbReference>
<sequence length="460" mass="49980">MNLFGSYDVVVTGAGSSGIVAAIRAAREGAKVLLLEGTGFLGGLITGGRLTKPTGLINSKIFEEMLDRCVGYRGADGRIRESYWGKYTGTFDAEVMQRVIIEMVEEAGIEVLLRANVVQTVMKGGAMHGLLIRTKSGESLVLAHAFIDASGDGDVAALAGADFMLGRESDGLTQPITSYFRVLNVNVPALIADCEENRGDMWEVVYPKEAGDRNEDYAMAVLLTGFQQRIKDKVAEGFDWIIPKDHITMKTGLIPGEISVNVTRFQGNGLDDRDLSRAEIEIRKQAYCAFDFLQRYVRGFENAIFLEVAPKLGIRETRRVRGEYVLTEAEVRGNRRFEDAIGLCNSPVDVHEPGGSRAIMDHVGIGYGIPFRCLVPHKIDNLLLAGRCISVDENAFGSTRNVPACTMTGEAAAIAAAMAAGRRVPTSQIPVAEVQARLRDLGVWLGTPEEPVPEVLRQAG</sequence>
<keyword evidence="7" id="KW-1185">Reference proteome</keyword>
<evidence type="ECO:0000313" key="7">
    <source>
        <dbReference type="Proteomes" id="UP000191135"/>
    </source>
</evidence>
<dbReference type="AlphaFoldDB" id="A0A1U9YWN3"/>
<keyword evidence="5" id="KW-0411">Iron-sulfur</keyword>
<name>A0A1U9YWN3_9HYPH</name>
<dbReference type="InterPro" id="IPR036188">
    <property type="entry name" value="FAD/NAD-bd_sf"/>
</dbReference>
<dbReference type="InterPro" id="IPR039650">
    <property type="entry name" value="HdrA-like"/>
</dbReference>
<evidence type="ECO:0000256" key="3">
    <source>
        <dbReference type="ARBA" id="ARBA00023002"/>
    </source>
</evidence>
<dbReference type="SUPFAM" id="SSF51905">
    <property type="entry name" value="FAD/NAD(P)-binding domain"/>
    <property type="match status" value="1"/>
</dbReference>
<keyword evidence="3" id="KW-0560">Oxidoreductase</keyword>